<proteinExistence type="predicted"/>
<accession>A0ACC7P4D1</accession>
<reference evidence="1" key="1">
    <citation type="submission" date="2024-12" db="EMBL/GenBank/DDBJ databases">
        <authorList>
            <person name="Wu N."/>
        </authorList>
    </citation>
    <scope>NUCLEOTIDE SEQUENCE</scope>
    <source>
        <strain evidence="1">P15</strain>
    </source>
</reference>
<gene>
    <name evidence="1" type="ORF">ACI1P1_23500</name>
</gene>
<organism evidence="1 2">
    <name type="scientific">Paenibacillus mesotrionivorans</name>
    <dbReference type="NCBI Taxonomy" id="3160968"/>
    <lineage>
        <taxon>Bacteria</taxon>
        <taxon>Bacillati</taxon>
        <taxon>Bacillota</taxon>
        <taxon>Bacilli</taxon>
        <taxon>Bacillales</taxon>
        <taxon>Paenibacillaceae</taxon>
        <taxon>Paenibacillus</taxon>
    </lineage>
</organism>
<name>A0ACC7P4D1_9BACL</name>
<evidence type="ECO:0000313" key="1">
    <source>
        <dbReference type="EMBL" id="MFM9331265.1"/>
    </source>
</evidence>
<protein>
    <submittedName>
        <fullName evidence="1">AraC family transcriptional regulator</fullName>
    </submittedName>
</protein>
<sequence>MKAIKTFLMEKKLLIRLILSYLAVGLLIIGGLTLVITSKVSDNLKEELTASTDRAIEQSYNTADILLSFTYRHFANAYSSADIQAGFYSSEFDTALMGRIGAKLSDLAVTNPMVHSVYLVNPNQRLVFSSLTTVRSFDEFYDQKMLELLANPMVYTGSIFIPRKTEFVYDTKVFSGNLISVAYMSMRDDRAISGAMVLNLDQQILQDLVMNGTDKGTKSYQSMILNRQGTVVSHTDSSMMFADVSDNEAIRRILASSSNKGSIETVFKGEKHRYSYLKSDSLGWVFVGDVNYGTLLQKVNDMKRFILTATAIMLVLTLLFGIFFIRLIYSPIHRLVQNVTRADLGGAGPRTGSEYDLLSGTFRYLERRVQDLQTSMAGYQYTERREALRQLTLGGWSETELTRKLSRAGILFREPGFQVALLRLDSYDEWAGPYSPNDISLLKYAITNIADELGAKRFPTYSFDGGEDQVVVVFNKPEGMEPELLHILRDIQENAEHYLKLSLSVAMGSYARGFQEVPGSWQTALNGSRYRMVLGPRSLIPADMEESRESVPDSVFTGLEKQITDHMKLGDLARTTAALEEYMTVLGRISYDEMMLLLNQLLFAVSRTAKAMAAATDTGGFRPDIGALGQQLYKFETLDQIREWLAALCESAISVRDKQSSQKNWAIVEKLKERIHEQYADSNLTVDALAEFGGLSVNYMRKVFKDIEGISINQYLTEYRFEKAKSLLLGTDLPANRIGEMVGFENTKYFYFSFKKYSGKTPDHFRKSSGE</sequence>
<comment type="caution">
    <text evidence="1">The sequence shown here is derived from an EMBL/GenBank/DDBJ whole genome shotgun (WGS) entry which is preliminary data.</text>
</comment>
<keyword evidence="2" id="KW-1185">Reference proteome</keyword>
<dbReference type="EMBL" id="JBJURJ010000017">
    <property type="protein sequence ID" value="MFM9331265.1"/>
    <property type="molecule type" value="Genomic_DNA"/>
</dbReference>
<evidence type="ECO:0000313" key="2">
    <source>
        <dbReference type="Proteomes" id="UP001631969"/>
    </source>
</evidence>
<dbReference type="Proteomes" id="UP001631969">
    <property type="component" value="Unassembled WGS sequence"/>
</dbReference>